<organism evidence="2 4">
    <name type="scientific">Xanthomonas prunicola</name>
    <dbReference type="NCBI Taxonomy" id="2053930"/>
    <lineage>
        <taxon>Bacteria</taxon>
        <taxon>Pseudomonadati</taxon>
        <taxon>Pseudomonadota</taxon>
        <taxon>Gammaproteobacteria</taxon>
        <taxon>Lysobacterales</taxon>
        <taxon>Lysobacteraceae</taxon>
        <taxon>Xanthomonas</taxon>
    </lineage>
</organism>
<dbReference type="OrthoDB" id="9799367at2"/>
<comment type="caution">
    <text evidence="2">The sequence shown here is derived from an EMBL/GenBank/DDBJ whole genome shotgun (WGS) entry which is preliminary data.</text>
</comment>
<sequence length="515" mass="56449">MVMWSAGMVRRQWDLLDGRSPSLHRVQSRRLRPLPARLLCGLVAATMLVTQVCCFPAIAAPASLEDALTQQLQVNRQRYGILGQAVSVVHNGKPLFRGVDGLADLDTKQAVTPEQIFPAFSVSKLFVSTLIMQLIEAGQIDPDQPARRYLPELPQPWARITVAQLLNHTSGLPEYFEPAQMSDTDEAEASLPATAQALFDVLAARPLRSVPGSETRYVNTNYVVLAQLLQAHYRKPYAQVASERIIETLQLSHTFLGRSRLPAHGLATAYVGKDGKLQQEPQVALPDYALGHGDLYTSIDDLSTFLEAMRTGKLVGKATLQRLWQPHVLANGQQGWFASGWEVGQDDAYPSVGHDGGARVRVRIVFDRTLDGDSYSIVYLTNGSARNVWSRVLVDSVLARVSPQRFPSKSLSETLIAFALRAPDEKDPGSLAETLRTDFGFSTDALERAINTAGYTILSNLGADAAIHVFMLNAQMFPASRNALDSLAEAYDAAGDAARATRIRQTIKRSSNDLD</sequence>
<evidence type="ECO:0000313" key="4">
    <source>
        <dbReference type="Proteomes" id="UP000233720"/>
    </source>
</evidence>
<dbReference type="EMBL" id="PHKV01000003">
    <property type="protein sequence ID" value="PKV12445.1"/>
    <property type="molecule type" value="Genomic_DNA"/>
</dbReference>
<dbReference type="InterPro" id="IPR012338">
    <property type="entry name" value="Beta-lactam/transpept-like"/>
</dbReference>
<dbReference type="Pfam" id="PF00144">
    <property type="entry name" value="Beta-lactamase"/>
    <property type="match status" value="1"/>
</dbReference>
<evidence type="ECO:0000259" key="1">
    <source>
        <dbReference type="Pfam" id="PF00144"/>
    </source>
</evidence>
<keyword evidence="5" id="KW-1185">Reference proteome</keyword>
<evidence type="ECO:0000313" key="5">
    <source>
        <dbReference type="Proteomes" id="UP000233748"/>
    </source>
</evidence>
<reference evidence="4 5" key="1">
    <citation type="submission" date="2017-11" db="EMBL/GenBank/DDBJ databases">
        <title>Xanthomonas prunicola sp. nov., a novel pathogen that affects nectarine (Prunus persica var. nectarine) trees.</title>
        <authorList>
            <person name="Lopez M."/>
            <person name="Lopez-Soriano P."/>
            <person name="Garita-Cambronero J."/>
            <person name="Beltran C."/>
            <person name="Taghouti G."/>
            <person name="Portier P."/>
            <person name="Cubero J."/>
            <person name="Fischer-Le Saux M."/>
            <person name="Marco-Noales E."/>
        </authorList>
    </citation>
    <scope>NUCLEOTIDE SEQUENCE [LARGE SCALE GENOMIC DNA]</scope>
    <source>
        <strain evidence="2 4">CFBP8353</strain>
        <strain evidence="3 5">CFBP8354</strain>
    </source>
</reference>
<dbReference type="Gene3D" id="3.40.710.10">
    <property type="entry name" value="DD-peptidase/beta-lactamase superfamily"/>
    <property type="match status" value="1"/>
</dbReference>
<proteinExistence type="predicted"/>
<dbReference type="PANTHER" id="PTHR46825:SF9">
    <property type="entry name" value="BETA-LACTAMASE-RELATED DOMAIN-CONTAINING PROTEIN"/>
    <property type="match status" value="1"/>
</dbReference>
<evidence type="ECO:0000313" key="3">
    <source>
        <dbReference type="EMBL" id="PKV16722.1"/>
    </source>
</evidence>
<name>A0A2N3RIX4_9XANT</name>
<evidence type="ECO:0000313" key="2">
    <source>
        <dbReference type="EMBL" id="PKV12445.1"/>
    </source>
</evidence>
<dbReference type="InterPro" id="IPR001466">
    <property type="entry name" value="Beta-lactam-related"/>
</dbReference>
<dbReference type="EMBL" id="PHKW01000003">
    <property type="protein sequence ID" value="PKV16722.1"/>
    <property type="molecule type" value="Genomic_DNA"/>
</dbReference>
<keyword evidence="2" id="KW-0378">Hydrolase</keyword>
<dbReference type="AlphaFoldDB" id="A0A2N3RIX4"/>
<protein>
    <submittedName>
        <fullName evidence="2">Serine hydrolase</fullName>
    </submittedName>
</protein>
<gene>
    <name evidence="2" type="ORF">XpruCFBP8353_10985</name>
    <name evidence="3" type="ORF">XpruCFBP8354_10985</name>
</gene>
<feature type="domain" description="Beta-lactamase-related" evidence="1">
    <location>
        <begin position="76"/>
        <end position="386"/>
    </location>
</feature>
<dbReference type="InterPro" id="IPR050491">
    <property type="entry name" value="AmpC-like"/>
</dbReference>
<accession>A0A2N3RIX4</accession>
<dbReference type="PANTHER" id="PTHR46825">
    <property type="entry name" value="D-ALANYL-D-ALANINE-CARBOXYPEPTIDASE/ENDOPEPTIDASE AMPH"/>
    <property type="match status" value="1"/>
</dbReference>
<dbReference type="Proteomes" id="UP000233748">
    <property type="component" value="Unassembled WGS sequence"/>
</dbReference>
<dbReference type="RefSeq" id="WP_101363274.1">
    <property type="nucleotide sequence ID" value="NZ_PHKV01000003.1"/>
</dbReference>
<dbReference type="Proteomes" id="UP000233720">
    <property type="component" value="Unassembled WGS sequence"/>
</dbReference>
<dbReference type="GO" id="GO:0016787">
    <property type="term" value="F:hydrolase activity"/>
    <property type="evidence" value="ECO:0007669"/>
    <property type="project" value="UniProtKB-KW"/>
</dbReference>
<dbReference type="SUPFAM" id="SSF56601">
    <property type="entry name" value="beta-lactamase/transpeptidase-like"/>
    <property type="match status" value="1"/>
</dbReference>